<feature type="binding site" evidence="9">
    <location>
        <position position="257"/>
    </location>
    <ligand>
        <name>substrate</name>
    </ligand>
</feature>
<keyword evidence="5 7" id="KW-0520">NAD</keyword>
<dbReference type="InterPro" id="IPR001732">
    <property type="entry name" value="UDP-Glc/GDP-Man_DH_N"/>
</dbReference>
<feature type="binding site" evidence="10">
    <location>
        <position position="35"/>
    </location>
    <ligand>
        <name>NAD(+)</name>
        <dbReference type="ChEBI" id="CHEBI:57540"/>
    </ligand>
</feature>
<evidence type="ECO:0000256" key="8">
    <source>
        <dbReference type="PIRSR" id="PIRSR500134-1"/>
    </source>
</evidence>
<dbReference type="InterPro" id="IPR008927">
    <property type="entry name" value="6-PGluconate_DH-like_C_sf"/>
</dbReference>
<comment type="similarity">
    <text evidence="2 7">Belongs to the UDP-glucose/GDP-mannose dehydrogenase family.</text>
</comment>
<dbReference type="GO" id="GO:0003979">
    <property type="term" value="F:UDP-glucose 6-dehydrogenase activity"/>
    <property type="evidence" value="ECO:0007669"/>
    <property type="project" value="UniProtKB-EC"/>
</dbReference>
<dbReference type="GO" id="GO:0006065">
    <property type="term" value="P:UDP-glucuronate biosynthetic process"/>
    <property type="evidence" value="ECO:0007669"/>
    <property type="project" value="UniProtKB-UniPathway"/>
</dbReference>
<dbReference type="NCBIfam" id="TIGR03026">
    <property type="entry name" value="NDP-sugDHase"/>
    <property type="match status" value="1"/>
</dbReference>
<dbReference type="GO" id="GO:0000271">
    <property type="term" value="P:polysaccharide biosynthetic process"/>
    <property type="evidence" value="ECO:0007669"/>
    <property type="project" value="InterPro"/>
</dbReference>
<keyword evidence="4 7" id="KW-0560">Oxidoreductase</keyword>
<feature type="binding site" evidence="10">
    <location>
        <position position="86"/>
    </location>
    <ligand>
        <name>NAD(+)</name>
        <dbReference type="ChEBI" id="CHEBI:57540"/>
    </ligand>
</feature>
<dbReference type="EMBL" id="JYFQ01000051">
    <property type="protein sequence ID" value="KKZ14081.1"/>
    <property type="molecule type" value="Genomic_DNA"/>
</dbReference>
<proteinExistence type="inferred from homology"/>
<comment type="catalytic activity">
    <reaction evidence="6 7">
        <text>UDP-alpha-D-glucose + 2 NAD(+) + H2O = UDP-alpha-D-glucuronate + 2 NADH + 3 H(+)</text>
        <dbReference type="Rhea" id="RHEA:23596"/>
        <dbReference type="ChEBI" id="CHEBI:15377"/>
        <dbReference type="ChEBI" id="CHEBI:15378"/>
        <dbReference type="ChEBI" id="CHEBI:57540"/>
        <dbReference type="ChEBI" id="CHEBI:57945"/>
        <dbReference type="ChEBI" id="CHEBI:58052"/>
        <dbReference type="ChEBI" id="CHEBI:58885"/>
        <dbReference type="EC" id="1.1.1.22"/>
    </reaction>
</comment>
<comment type="pathway">
    <text evidence="1">Nucleotide-sugar biosynthesis; UDP-alpha-D-glucuronate biosynthesis; UDP-alpha-D-glucuronate from UDP-alpha-D-glucose: step 1/1.</text>
</comment>
<feature type="binding site" evidence="10">
    <location>
        <position position="159"/>
    </location>
    <ligand>
        <name>NAD(+)</name>
        <dbReference type="ChEBI" id="CHEBI:57540"/>
    </ligand>
</feature>
<dbReference type="Gene3D" id="1.20.5.100">
    <property type="entry name" value="Cytochrome c1, transmembrane anchor, C-terminal"/>
    <property type="match status" value="1"/>
</dbReference>
<feature type="binding site" evidence="9">
    <location>
        <position position="211"/>
    </location>
    <ligand>
        <name>substrate</name>
    </ligand>
</feature>
<feature type="binding site" evidence="9">
    <location>
        <position position="321"/>
    </location>
    <ligand>
        <name>substrate</name>
    </ligand>
</feature>
<dbReference type="InterPro" id="IPR017476">
    <property type="entry name" value="UDP-Glc/GDP-Man"/>
</dbReference>
<reference evidence="12 13" key="2">
    <citation type="submission" date="2015-05" db="EMBL/GenBank/DDBJ databases">
        <title>Lifestyle Evolution in Cyanobacterial Symbionts of Sponges.</title>
        <authorList>
            <person name="Burgsdorf I."/>
            <person name="Slaby B.M."/>
            <person name="Handley K.M."/>
            <person name="Haber M."/>
            <person name="Blom J."/>
            <person name="Marshall C.W."/>
            <person name="Gilbert J.A."/>
            <person name="Hentschel U."/>
            <person name="Steindler L."/>
        </authorList>
    </citation>
    <scope>NUCLEOTIDE SEQUENCE [LARGE SCALE GENOMIC DNA]</scope>
    <source>
        <strain evidence="12">15L</strain>
    </source>
</reference>
<dbReference type="UniPathway" id="UPA00038">
    <property type="reaction ID" value="UER00491"/>
</dbReference>
<evidence type="ECO:0000313" key="12">
    <source>
        <dbReference type="EMBL" id="KKZ14081.1"/>
    </source>
</evidence>
<dbReference type="InterPro" id="IPR028357">
    <property type="entry name" value="UDPglc_DH_bac"/>
</dbReference>
<dbReference type="EC" id="1.1.1.22" evidence="3 7"/>
<evidence type="ECO:0000256" key="4">
    <source>
        <dbReference type="ARBA" id="ARBA00023002"/>
    </source>
</evidence>
<feature type="binding site" evidence="10">
    <location>
        <position position="30"/>
    </location>
    <ligand>
        <name>NAD(+)</name>
        <dbReference type="ChEBI" id="CHEBI:57540"/>
    </ligand>
</feature>
<evidence type="ECO:0000256" key="7">
    <source>
        <dbReference type="PIRNR" id="PIRNR000124"/>
    </source>
</evidence>
<dbReference type="SUPFAM" id="SSF52413">
    <property type="entry name" value="UDP-glucose/GDP-mannose dehydrogenase C-terminal domain"/>
    <property type="match status" value="1"/>
</dbReference>
<dbReference type="PIRSF" id="PIRSF000124">
    <property type="entry name" value="UDPglc_GDPman_dh"/>
    <property type="match status" value="1"/>
</dbReference>
<evidence type="ECO:0000256" key="5">
    <source>
        <dbReference type="ARBA" id="ARBA00023027"/>
    </source>
</evidence>
<dbReference type="PANTHER" id="PTHR43750:SF3">
    <property type="entry name" value="UDP-GLUCOSE 6-DEHYDROGENASE TUAD"/>
    <property type="match status" value="1"/>
</dbReference>
<comment type="caution">
    <text evidence="12">The sequence shown here is derived from an EMBL/GenBank/DDBJ whole genome shotgun (WGS) entry which is preliminary data.</text>
</comment>
<reference evidence="12 13" key="1">
    <citation type="submission" date="2015-02" db="EMBL/GenBank/DDBJ databases">
        <authorList>
            <person name="Slaby B."/>
            <person name="Hentschel U."/>
        </authorList>
    </citation>
    <scope>NUCLEOTIDE SEQUENCE [LARGE SCALE GENOMIC DNA]</scope>
    <source>
        <strain evidence="12">15L</strain>
    </source>
</reference>
<feature type="binding site" evidence="10">
    <location>
        <position position="328"/>
    </location>
    <ligand>
        <name>NAD(+)</name>
        <dbReference type="ChEBI" id="CHEBI:57540"/>
    </ligand>
</feature>
<sequence>MKIGIVGTGYVGLVSGVCFAEMGNDVWCVDVDKVKVAGLRRGEMPIYEPDLDSLLHRNLREKRLTFTTSLNEALENAEIVFLALPTPPNADGDADLSYVLQVAHAIGIWLRDNARYRIIVNKSTVPVGTAAKVREVLAEQGARYEEDFDVVSNPEFLREGAAVDDFMKPERVILGTSSDRAGNIMRRLYEPFVRQGNPIIIMDERSAEVTKYAANAFLASRISFMNEVANLCDRVGADVDKVRIGIGSDSRIGIGFGGSCFPKDVRALLRTARSNDYVFKTLQAVLEVNESQRMLLVDRVRAYLGGDLRGKHAAVWGLAFKANTDDVRESPAHVVVRGLLAEGVRITAFDPEAMETSKTILGDSVTYAKSAYAALEGVDMLLICTEWPEFRRPDFERIKGLMGQPLIFDGRNLYNARRMAERGFDYHSIGRPRLPPAGRA</sequence>
<evidence type="ECO:0000256" key="9">
    <source>
        <dbReference type="PIRSR" id="PIRSR500134-2"/>
    </source>
</evidence>
<dbReference type="InterPro" id="IPR036220">
    <property type="entry name" value="UDP-Glc/GDP-Man_DH_C_sf"/>
</dbReference>
<evidence type="ECO:0000259" key="11">
    <source>
        <dbReference type="SMART" id="SM00984"/>
    </source>
</evidence>
<dbReference type="PIRSF" id="PIRSF500134">
    <property type="entry name" value="UDPglc_DH_bac"/>
    <property type="match status" value="1"/>
</dbReference>
<dbReference type="SUPFAM" id="SSF48179">
    <property type="entry name" value="6-phosphogluconate dehydrogenase C-terminal domain-like"/>
    <property type="match status" value="1"/>
</dbReference>
<feature type="binding site" evidence="9">
    <location>
        <begin position="156"/>
        <end position="159"/>
    </location>
    <ligand>
        <name>substrate</name>
    </ligand>
</feature>
<protein>
    <recommendedName>
        <fullName evidence="3 7">UDP-glucose 6-dehydrogenase</fullName>
        <ecNumber evidence="3 7">1.1.1.22</ecNumber>
    </recommendedName>
</protein>
<name>A0A0G8AY84_9SYNE</name>
<organism evidence="12 13">
    <name type="scientific">Candidatus Synechococcus spongiarum 15L</name>
    <dbReference type="NCBI Taxonomy" id="1608419"/>
    <lineage>
        <taxon>Bacteria</taxon>
        <taxon>Bacillati</taxon>
        <taxon>Cyanobacteriota</taxon>
        <taxon>Cyanophyceae</taxon>
        <taxon>Synechococcales</taxon>
        <taxon>Synechococcaceae</taxon>
        <taxon>Synechococcus</taxon>
    </lineage>
</organism>
<dbReference type="AlphaFoldDB" id="A0A0G8AY84"/>
<dbReference type="Gene3D" id="3.40.50.720">
    <property type="entry name" value="NAD(P)-binding Rossmann-like Domain"/>
    <property type="match status" value="2"/>
</dbReference>
<dbReference type="SMART" id="SM00984">
    <property type="entry name" value="UDPG_MGDP_dh_C"/>
    <property type="match status" value="1"/>
</dbReference>
<dbReference type="Pfam" id="PF00984">
    <property type="entry name" value="UDPG_MGDP_dh"/>
    <property type="match status" value="1"/>
</dbReference>
<feature type="binding site" evidence="10">
    <location>
        <position position="124"/>
    </location>
    <ligand>
        <name>NAD(+)</name>
        <dbReference type="ChEBI" id="CHEBI:57540"/>
    </ligand>
</feature>
<dbReference type="PANTHER" id="PTHR43750">
    <property type="entry name" value="UDP-GLUCOSE 6-DEHYDROGENASE TUAD"/>
    <property type="match status" value="1"/>
</dbReference>
<dbReference type="GO" id="GO:0051287">
    <property type="term" value="F:NAD binding"/>
    <property type="evidence" value="ECO:0007669"/>
    <property type="project" value="InterPro"/>
</dbReference>
<dbReference type="InterPro" id="IPR014026">
    <property type="entry name" value="UDP-Glc/GDP-Man_DH_dimer"/>
</dbReference>
<feature type="domain" description="UDP-glucose/GDP-mannose dehydrogenase C-terminal" evidence="11">
    <location>
        <begin position="314"/>
        <end position="416"/>
    </location>
</feature>
<evidence type="ECO:0000256" key="6">
    <source>
        <dbReference type="ARBA" id="ARBA00047473"/>
    </source>
</evidence>
<evidence type="ECO:0000313" key="13">
    <source>
        <dbReference type="Proteomes" id="UP000035037"/>
    </source>
</evidence>
<evidence type="ECO:0000256" key="10">
    <source>
        <dbReference type="PIRSR" id="PIRSR500134-3"/>
    </source>
</evidence>
<dbReference type="InterPro" id="IPR036291">
    <property type="entry name" value="NAD(P)-bd_dom_sf"/>
</dbReference>
<evidence type="ECO:0000256" key="2">
    <source>
        <dbReference type="ARBA" id="ARBA00006601"/>
    </source>
</evidence>
<dbReference type="Pfam" id="PF03720">
    <property type="entry name" value="UDPG_MGDP_dh_C"/>
    <property type="match status" value="1"/>
</dbReference>
<dbReference type="PATRIC" id="fig|1608419.3.peg.1849"/>
<evidence type="ECO:0000256" key="1">
    <source>
        <dbReference type="ARBA" id="ARBA00004701"/>
    </source>
</evidence>
<gene>
    <name evidence="12" type="ORF">TQ37_02255</name>
</gene>
<feature type="binding site" evidence="10">
    <location>
        <position position="263"/>
    </location>
    <ligand>
        <name>NAD(+)</name>
        <dbReference type="ChEBI" id="CHEBI:57540"/>
    </ligand>
</feature>
<dbReference type="SUPFAM" id="SSF51735">
    <property type="entry name" value="NAD(P)-binding Rossmann-fold domains"/>
    <property type="match status" value="1"/>
</dbReference>
<dbReference type="Pfam" id="PF03721">
    <property type="entry name" value="UDPG_MGDP_dh_N"/>
    <property type="match status" value="1"/>
</dbReference>
<dbReference type="InterPro" id="IPR014027">
    <property type="entry name" value="UDP-Glc/GDP-Man_DH_C"/>
</dbReference>
<feature type="active site" description="Nucleophile" evidence="8">
    <location>
        <position position="260"/>
    </location>
</feature>
<accession>A0A0G8AY84</accession>
<evidence type="ECO:0000256" key="3">
    <source>
        <dbReference type="ARBA" id="ARBA00012954"/>
    </source>
</evidence>
<dbReference type="Proteomes" id="UP000035037">
    <property type="component" value="Unassembled WGS sequence"/>
</dbReference>